<evidence type="ECO:0000256" key="5">
    <source>
        <dbReference type="ARBA" id="ARBA00022729"/>
    </source>
</evidence>
<feature type="domain" description="Ig-like" evidence="16">
    <location>
        <begin position="105"/>
        <end position="190"/>
    </location>
</feature>
<evidence type="ECO:0000256" key="13">
    <source>
        <dbReference type="ARBA" id="ARBA00044127"/>
    </source>
</evidence>
<dbReference type="Pfam" id="PF00041">
    <property type="entry name" value="fn3"/>
    <property type="match status" value="2"/>
</dbReference>
<dbReference type="GeneTree" id="ENSGT00940000158183"/>
<evidence type="ECO:0000313" key="18">
    <source>
        <dbReference type="Ensembl" id="ENSCPBP00000039797.1"/>
    </source>
</evidence>
<keyword evidence="4" id="KW-0336">GPI-anchor</keyword>
<dbReference type="GO" id="GO:0007420">
    <property type="term" value="P:brain development"/>
    <property type="evidence" value="ECO:0007669"/>
    <property type="project" value="TreeGrafter"/>
</dbReference>
<keyword evidence="10" id="KW-0325">Glycoprotein</keyword>
<dbReference type="Ensembl" id="ENSCPBT00000046644.1">
    <property type="protein sequence ID" value="ENSCPBP00000039797.1"/>
    <property type="gene ID" value="ENSCPBG00000027396.1"/>
</dbReference>
<dbReference type="GO" id="GO:0030424">
    <property type="term" value="C:axon"/>
    <property type="evidence" value="ECO:0007669"/>
    <property type="project" value="TreeGrafter"/>
</dbReference>
<keyword evidence="5 15" id="KW-0732">Signal</keyword>
<dbReference type="FunFam" id="2.60.40.10:FF:000064">
    <property type="entry name" value="Contactin 1"/>
    <property type="match status" value="1"/>
</dbReference>
<feature type="domain" description="Ig-like" evidence="16">
    <location>
        <begin position="385"/>
        <end position="474"/>
    </location>
</feature>
<dbReference type="InterPro" id="IPR036116">
    <property type="entry name" value="FN3_sf"/>
</dbReference>
<protein>
    <recommendedName>
        <fullName evidence="13">Contactin-5</fullName>
    </recommendedName>
</protein>
<evidence type="ECO:0000256" key="3">
    <source>
        <dbReference type="ARBA" id="ARBA00022475"/>
    </source>
</evidence>
<comment type="similarity">
    <text evidence="2">Belongs to the immunoglobulin superfamily. Contactin family.</text>
</comment>
<dbReference type="InterPro" id="IPR003961">
    <property type="entry name" value="FN3_dom"/>
</dbReference>
<evidence type="ECO:0000256" key="14">
    <source>
        <dbReference type="SAM" id="MobiDB-lite"/>
    </source>
</evidence>
<dbReference type="PANTHER" id="PTHR44170">
    <property type="entry name" value="PROTEIN SIDEKICK"/>
    <property type="match status" value="1"/>
</dbReference>
<name>A0A8C3IYA2_CHRPI</name>
<dbReference type="Pfam" id="PF07679">
    <property type="entry name" value="I-set"/>
    <property type="match status" value="3"/>
</dbReference>
<dbReference type="PROSITE" id="PS50853">
    <property type="entry name" value="FN3"/>
    <property type="match status" value="3"/>
</dbReference>
<keyword evidence="9" id="KW-1015">Disulfide bond</keyword>
<accession>A0A8C3IYA2</accession>
<dbReference type="InterPro" id="IPR013098">
    <property type="entry name" value="Ig_I-set"/>
</dbReference>
<evidence type="ECO:0000259" key="17">
    <source>
        <dbReference type="PROSITE" id="PS50853"/>
    </source>
</evidence>
<keyword evidence="11" id="KW-0449">Lipoprotein</keyword>
<feature type="compositionally biased region" description="Low complexity" evidence="14">
    <location>
        <begin position="48"/>
        <end position="68"/>
    </location>
</feature>
<keyword evidence="3" id="KW-1003">Cell membrane</keyword>
<evidence type="ECO:0000256" key="2">
    <source>
        <dbReference type="ARBA" id="ARBA00009812"/>
    </source>
</evidence>
<dbReference type="InterPro" id="IPR003598">
    <property type="entry name" value="Ig_sub2"/>
</dbReference>
<dbReference type="GO" id="GO:0007411">
    <property type="term" value="P:axon guidance"/>
    <property type="evidence" value="ECO:0007669"/>
    <property type="project" value="TreeGrafter"/>
</dbReference>
<dbReference type="FunFam" id="2.60.40.10:FF:000004">
    <property type="entry name" value="DCC isoform 1"/>
    <property type="match status" value="2"/>
</dbReference>
<feature type="domain" description="Ig-like" evidence="16">
    <location>
        <begin position="476"/>
        <end position="565"/>
    </location>
</feature>
<feature type="domain" description="Ig-like" evidence="16">
    <location>
        <begin position="295"/>
        <end position="379"/>
    </location>
</feature>
<reference evidence="18" key="1">
    <citation type="submission" date="2025-08" db="UniProtKB">
        <authorList>
            <consortium name="Ensembl"/>
        </authorList>
    </citation>
    <scope>IDENTIFICATION</scope>
</reference>
<dbReference type="CDD" id="cd00063">
    <property type="entry name" value="FN3"/>
    <property type="match status" value="4"/>
</dbReference>
<proteinExistence type="inferred from homology"/>
<dbReference type="Gene3D" id="2.60.40.10">
    <property type="entry name" value="Immunoglobulins"/>
    <property type="match status" value="9"/>
</dbReference>
<dbReference type="FunFam" id="2.60.40.10:FF:000035">
    <property type="entry name" value="Contactin 1"/>
    <property type="match status" value="1"/>
</dbReference>
<evidence type="ECO:0000256" key="7">
    <source>
        <dbReference type="ARBA" id="ARBA00022889"/>
    </source>
</evidence>
<evidence type="ECO:0000256" key="1">
    <source>
        <dbReference type="ARBA" id="ARBA00004609"/>
    </source>
</evidence>
<dbReference type="AlphaFoldDB" id="A0A8C3IYA2"/>
<evidence type="ECO:0000256" key="11">
    <source>
        <dbReference type="ARBA" id="ARBA00023288"/>
    </source>
</evidence>
<evidence type="ECO:0000256" key="9">
    <source>
        <dbReference type="ARBA" id="ARBA00023157"/>
    </source>
</evidence>
<gene>
    <name evidence="18" type="primary">CNTN5</name>
</gene>
<dbReference type="SMART" id="SM00408">
    <property type="entry name" value="IGc2"/>
    <property type="match status" value="5"/>
</dbReference>
<feature type="domain" description="Fibronectin type-III" evidence="17">
    <location>
        <begin position="783"/>
        <end position="877"/>
    </location>
</feature>
<dbReference type="SMART" id="SM00060">
    <property type="entry name" value="FN3"/>
    <property type="match status" value="4"/>
</dbReference>
<dbReference type="FunFam" id="2.60.40.10:FF:000054">
    <property type="entry name" value="Contactin 1"/>
    <property type="match status" value="1"/>
</dbReference>
<feature type="region of interest" description="Disordered" evidence="14">
    <location>
        <begin position="48"/>
        <end position="69"/>
    </location>
</feature>
<evidence type="ECO:0000256" key="10">
    <source>
        <dbReference type="ARBA" id="ARBA00023180"/>
    </source>
</evidence>
<dbReference type="FunFam" id="2.60.40.10:FF:000047">
    <property type="entry name" value="Contactin 1"/>
    <property type="match status" value="1"/>
</dbReference>
<dbReference type="InterPro" id="IPR007110">
    <property type="entry name" value="Ig-like_dom"/>
</dbReference>
<evidence type="ECO:0000256" key="8">
    <source>
        <dbReference type="ARBA" id="ARBA00023136"/>
    </source>
</evidence>
<comment type="subcellular location">
    <subcellularLocation>
        <location evidence="1">Cell membrane</location>
        <topology evidence="1">Lipid-anchor</topology>
        <topology evidence="1">GPI-anchor</topology>
    </subcellularLocation>
</comment>
<evidence type="ECO:0000256" key="12">
    <source>
        <dbReference type="ARBA" id="ARBA00023319"/>
    </source>
</evidence>
<reference evidence="18" key="2">
    <citation type="submission" date="2025-09" db="UniProtKB">
        <authorList>
            <consortium name="Ensembl"/>
        </authorList>
    </citation>
    <scope>IDENTIFICATION</scope>
</reference>
<feature type="domain" description="Ig-like" evidence="16">
    <location>
        <begin position="207"/>
        <end position="282"/>
    </location>
</feature>
<dbReference type="CDD" id="cd05848">
    <property type="entry name" value="IgI_1_Contactin-5"/>
    <property type="match status" value="1"/>
</dbReference>
<feature type="domain" description="Fibronectin type-III" evidence="17">
    <location>
        <begin position="578"/>
        <end position="676"/>
    </location>
</feature>
<dbReference type="GO" id="GO:0005886">
    <property type="term" value="C:plasma membrane"/>
    <property type="evidence" value="ECO:0007669"/>
    <property type="project" value="UniProtKB-SubCell"/>
</dbReference>
<evidence type="ECO:0000256" key="15">
    <source>
        <dbReference type="SAM" id="SignalP"/>
    </source>
</evidence>
<dbReference type="GO" id="GO:0098552">
    <property type="term" value="C:side of membrane"/>
    <property type="evidence" value="ECO:0007669"/>
    <property type="project" value="UniProtKB-KW"/>
</dbReference>
<dbReference type="SUPFAM" id="SSF49265">
    <property type="entry name" value="Fibronectin type III"/>
    <property type="match status" value="2"/>
</dbReference>
<dbReference type="SMART" id="SM00409">
    <property type="entry name" value="IG"/>
    <property type="match status" value="5"/>
</dbReference>
<keyword evidence="6" id="KW-0677">Repeat</keyword>
<dbReference type="FunFam" id="2.60.40.10:FF:000028">
    <property type="entry name" value="Neuronal cell adhesion molecule"/>
    <property type="match status" value="1"/>
</dbReference>
<dbReference type="Proteomes" id="UP000694380">
    <property type="component" value="Unplaced"/>
</dbReference>
<dbReference type="SUPFAM" id="SSF48726">
    <property type="entry name" value="Immunoglobulin"/>
    <property type="match status" value="5"/>
</dbReference>
<dbReference type="InterPro" id="IPR013783">
    <property type="entry name" value="Ig-like_fold"/>
</dbReference>
<evidence type="ECO:0000256" key="6">
    <source>
        <dbReference type="ARBA" id="ARBA00022737"/>
    </source>
</evidence>
<evidence type="ECO:0000313" key="19">
    <source>
        <dbReference type="Proteomes" id="UP000694380"/>
    </source>
</evidence>
<feature type="chain" id="PRO_5034967173" description="Contactin-5" evidence="15">
    <location>
        <begin position="20"/>
        <end position="1005"/>
    </location>
</feature>
<dbReference type="PROSITE" id="PS50835">
    <property type="entry name" value="IG_LIKE"/>
    <property type="match status" value="5"/>
</dbReference>
<feature type="signal peptide" evidence="15">
    <location>
        <begin position="1"/>
        <end position="19"/>
    </location>
</feature>
<sequence>MMWSSWRLVLFLSLSGCLSEYSAAVPGLPTSYAAILRIKSASSSSALFNSKNRPRLSSPSLGSISSPGWRGTAQHYRSPTNLYHFSEAFKHDESVDYGPVFVQEPDDVIFPTDSEEKKVSLNCQARGNPAPIYRWLRNGTEIDIESDYRYSLIEGSFIISNPNEAKDSGQYQCLTTNVFGSILSREATLQFAYLGNFSGRTRSAVSVREGQGVVLMCSPPLHSPEIIYSWVFNEFPSFVAEDSRRFISQETGNLYISKVQTSDVGSYICLVKNTVTNARVLSPPTPLTLRNDAYPHWVEKLNNTQLDSGEQLRWECKATGKPRPTYHWLKNGVPLWAQSRVEMVNGVLMIHSVNLSDAGMYQCLAENKYGTIYASAELKILASAPTFALNQMKKTIIITRGQEVVIECKPQASPKPTITWKKGDKAVRENKRITVLPDGSLQILNASKSDEGRYLCQGENVFGSAETVASVFVKEPTRIDLTPKRTELTVGESIVLSCKAIHDNTLDVTFYWTLNGQPIDFEKEGGHFESIRAQASSADLMIRNILLMHAGRYGCRVQTTADSVSDEAELLVRGPPGPPGIVIVEEITETTATLSWSPGADNHSPISTYNLQARSPFSLGWQTVKTVPENISGDMESAVAVELNPWVEYEFRVVATNKIGTGDPSAPSRVIRTSEAVPKTAPANVSGRSGRRHELIIAWEPVSEEFQNGEGFGYIVAFRPNGTRGWKEKMVTSSDASKFIYRDESVPPLTPFEVKVGVYNNKGDGPFSPIVVICSAEGEPSAAPTDVKATGLSVSEILVAWKHIKESLGRPQGFEVGYWKDMEQEEASEKVKTEGNESSIILTGLEGNTLYHLTVRAYNAAGYGPPSTTVHAATKKSPPSQAPTNIMWMQDGSHVSLGWEPVRPLANESDVMGYKVLFRQEGHSNSQVIETQKTSAVVLLPDVGVYIIEVCAVSEGGDGTASSQIRVPSFSGGKVTSSQSTLHALSTSSTSVTLLLALMVPSTSW</sequence>
<keyword evidence="8" id="KW-0472">Membrane</keyword>
<keyword evidence="19" id="KW-1185">Reference proteome</keyword>
<keyword evidence="12" id="KW-0393">Immunoglobulin domain</keyword>
<dbReference type="InterPro" id="IPR003599">
    <property type="entry name" value="Ig_sub"/>
</dbReference>
<dbReference type="InterPro" id="IPR036179">
    <property type="entry name" value="Ig-like_dom_sf"/>
</dbReference>
<dbReference type="GO" id="GO:0098632">
    <property type="term" value="F:cell-cell adhesion mediator activity"/>
    <property type="evidence" value="ECO:0007669"/>
    <property type="project" value="TreeGrafter"/>
</dbReference>
<dbReference type="Pfam" id="PF13927">
    <property type="entry name" value="Ig_3"/>
    <property type="match status" value="2"/>
</dbReference>
<evidence type="ECO:0000259" key="16">
    <source>
        <dbReference type="PROSITE" id="PS50835"/>
    </source>
</evidence>
<dbReference type="FunFam" id="2.60.40.10:FF:000044">
    <property type="entry name" value="Contactin 1"/>
    <property type="match status" value="1"/>
</dbReference>
<organism evidence="18 19">
    <name type="scientific">Chrysemys picta bellii</name>
    <name type="common">Western painted turtle</name>
    <name type="synonym">Emys bellii</name>
    <dbReference type="NCBI Taxonomy" id="8478"/>
    <lineage>
        <taxon>Eukaryota</taxon>
        <taxon>Metazoa</taxon>
        <taxon>Chordata</taxon>
        <taxon>Craniata</taxon>
        <taxon>Vertebrata</taxon>
        <taxon>Euteleostomi</taxon>
        <taxon>Archelosauria</taxon>
        <taxon>Testudinata</taxon>
        <taxon>Testudines</taxon>
        <taxon>Cryptodira</taxon>
        <taxon>Durocryptodira</taxon>
        <taxon>Testudinoidea</taxon>
        <taxon>Emydidae</taxon>
        <taxon>Chrysemys</taxon>
    </lineage>
</organism>
<evidence type="ECO:0000256" key="4">
    <source>
        <dbReference type="ARBA" id="ARBA00022622"/>
    </source>
</evidence>
<keyword evidence="7" id="KW-0130">Cell adhesion</keyword>
<feature type="domain" description="Fibronectin type-III" evidence="17">
    <location>
        <begin position="681"/>
        <end position="778"/>
    </location>
</feature>
<dbReference type="PANTHER" id="PTHR44170:SF17">
    <property type="entry name" value="CONTACTIN-5"/>
    <property type="match status" value="1"/>
</dbReference>
<dbReference type="FunFam" id="2.60.40.10:FF:000052">
    <property type="entry name" value="Contactin 1"/>
    <property type="match status" value="1"/>
</dbReference>